<dbReference type="GO" id="GO:0008706">
    <property type="term" value="F:6-phospho-beta-glucosidase activity"/>
    <property type="evidence" value="ECO:0007669"/>
    <property type="project" value="UniProtKB-EC"/>
</dbReference>
<dbReference type="PROSITE" id="PS00653">
    <property type="entry name" value="GLYCOSYL_HYDROL_F1_2"/>
    <property type="match status" value="1"/>
</dbReference>
<organism evidence="5 6">
    <name type="scientific">Enterococcus faecium (strain ATCC BAA-472 / TX0016 / DO)</name>
    <dbReference type="NCBI Taxonomy" id="333849"/>
    <lineage>
        <taxon>Bacteria</taxon>
        <taxon>Bacillati</taxon>
        <taxon>Bacillota</taxon>
        <taxon>Bacilli</taxon>
        <taxon>Lactobacillales</taxon>
        <taxon>Enterococcaceae</taxon>
        <taxon>Enterococcus</taxon>
    </lineage>
</organism>
<dbReference type="AlphaFoldDB" id="I3U6A8"/>
<dbReference type="EC" id="3.2.1.86" evidence="5"/>
<sequence>MKKNILNEGIEENRIMTNTTSFPKGFLWGGAIAANQVEGAWNVDGKGLSVADMATYKPNLDNKDFAAHMHVTLQSIKEASEDKSDKWYPKRRGVDFYHHYKEDLALFAEMGFKTLRLSIAWTRLFPTGEELEPNEKGVAFYENVFKEMQRLGIEPIVTLSHYEMPLALAVKYNGWVERRVIDDFVRFANVCFDRFGKYVKYWLTFNEIDSIHRHPFTTAGIIQEKSAEGQEAQDIYQALHHQFVASALVTKDAHEKIPGSQVGCMLTKLMTYPLTCAPEDVELTLKKNLENNFYADVQVKGEYPALIEKDLENRGIQIKMEDEDREILKKHTVDFVSFSYYMSMAESADPNAERTPGNTVLGVKNPHLPSTDWGWQIDPKGLKISLIELYDRYQVPLMIVENGMGAVDQVVDGKIHDPYRIDYFKAHFQQMKEAIDEGVDLIAYTSWGPIDLVSAGTSQMSKRYGFIYVDADDEGNGTYNRLKKDSFNWYKEVIETNGASLFE</sequence>
<evidence type="ECO:0000256" key="3">
    <source>
        <dbReference type="ARBA" id="ARBA00023295"/>
    </source>
</evidence>
<dbReference type="Proteomes" id="UP000005269">
    <property type="component" value="Plasmid 3"/>
</dbReference>
<dbReference type="KEGG" id="efu:HMPREF0351_12922"/>
<name>I3U6A8_ENTFD</name>
<evidence type="ECO:0000313" key="6">
    <source>
        <dbReference type="Proteomes" id="UP000005269"/>
    </source>
</evidence>
<dbReference type="InterPro" id="IPR017853">
    <property type="entry name" value="GH"/>
</dbReference>
<dbReference type="Gene3D" id="3.20.20.80">
    <property type="entry name" value="Glycosidases"/>
    <property type="match status" value="1"/>
</dbReference>
<protein>
    <submittedName>
        <fullName evidence="5">Beta-glucosidase</fullName>
        <ecNumber evidence="5">3.2.1.86</ecNumber>
    </submittedName>
</protein>
<dbReference type="GO" id="GO:0005829">
    <property type="term" value="C:cytosol"/>
    <property type="evidence" value="ECO:0007669"/>
    <property type="project" value="TreeGrafter"/>
</dbReference>
<dbReference type="InterPro" id="IPR001360">
    <property type="entry name" value="Glyco_hydro_1"/>
</dbReference>
<proteinExistence type="inferred from homology"/>
<evidence type="ECO:0000256" key="4">
    <source>
        <dbReference type="RuleBase" id="RU003690"/>
    </source>
</evidence>
<geneLocation type="plasmid" evidence="5 6">
    <name>3</name>
</geneLocation>
<evidence type="ECO:0000256" key="1">
    <source>
        <dbReference type="ARBA" id="ARBA00010838"/>
    </source>
</evidence>
<evidence type="ECO:0000256" key="2">
    <source>
        <dbReference type="ARBA" id="ARBA00022801"/>
    </source>
</evidence>
<dbReference type="PANTHER" id="PTHR10353:SF122">
    <property type="entry name" value="6-PHOSPHO-BETA-GLUCOSIDASE ASCB-RELATED"/>
    <property type="match status" value="1"/>
</dbReference>
<dbReference type="HOGENOM" id="CLU_001859_0_2_9"/>
<dbReference type="GO" id="GO:0016052">
    <property type="term" value="P:carbohydrate catabolic process"/>
    <property type="evidence" value="ECO:0007669"/>
    <property type="project" value="TreeGrafter"/>
</dbReference>
<dbReference type="InterPro" id="IPR033132">
    <property type="entry name" value="GH_1_N_CS"/>
</dbReference>
<keyword evidence="2 5" id="KW-0378">Hydrolase</keyword>
<dbReference type="SUPFAM" id="SSF51445">
    <property type="entry name" value="(Trans)glycosidases"/>
    <property type="match status" value="1"/>
</dbReference>
<reference evidence="5 6" key="1">
    <citation type="journal article" date="2012" name="BMC Microbiol.">
        <title>Complete genome sequence of Enterococcus faecium strain TX16 and comparative genomic analysis of Enterococcus faecium genomes.</title>
        <authorList>
            <person name="Qin X."/>
            <person name="Galloway-Pena J.R."/>
            <person name="Sillanpaa J."/>
            <person name="Hyeob Roh J."/>
            <person name="Nallapareddy S.R."/>
            <person name="Chowdhury S."/>
            <person name="Bourgogne A."/>
            <person name="Choudhury T."/>
            <person name="Munzy D.M."/>
            <person name="Buhay C.J."/>
            <person name="Ding Y."/>
            <person name="Dugan-Rocha S."/>
            <person name="Liu W."/>
            <person name="Kovar C."/>
            <person name="Sodergren E."/>
            <person name="Highlander S."/>
            <person name="Petrosino J.F."/>
            <person name="Worley K.C."/>
            <person name="Gibbs R.A."/>
            <person name="Weinstock G.M."/>
            <person name="Murray B.E."/>
        </authorList>
    </citation>
    <scope>NUCLEOTIDE SEQUENCE [LARGE SCALE GENOMIC DNA]</scope>
    <source>
        <strain evidence="6">ATCC BAA-472 / TX0016 / DO</strain>
        <plasmid evidence="5">3</plasmid>
    </source>
</reference>
<keyword evidence="3 5" id="KW-0326">Glycosidase</keyword>
<evidence type="ECO:0000313" key="5">
    <source>
        <dbReference type="EMBL" id="AFK60546.1"/>
    </source>
</evidence>
<dbReference type="Pfam" id="PF00232">
    <property type="entry name" value="Glyco_hydro_1"/>
    <property type="match status" value="1"/>
</dbReference>
<keyword evidence="5" id="KW-0614">Plasmid</keyword>
<keyword evidence="6" id="KW-1185">Reference proteome</keyword>
<accession>I3U6A8</accession>
<comment type="similarity">
    <text evidence="1 4">Belongs to the glycosyl hydrolase 1 family.</text>
</comment>
<dbReference type="EMBL" id="CP003586">
    <property type="protein sequence ID" value="AFK60546.1"/>
    <property type="molecule type" value="Genomic_DNA"/>
</dbReference>
<dbReference type="PANTHER" id="PTHR10353">
    <property type="entry name" value="GLYCOSYL HYDROLASE"/>
    <property type="match status" value="1"/>
</dbReference>
<dbReference type="FunFam" id="3.20.20.80:FF:000004">
    <property type="entry name" value="Beta-glucosidase 6-phospho-beta-glucosidase"/>
    <property type="match status" value="1"/>
</dbReference>
<dbReference type="PRINTS" id="PR00131">
    <property type="entry name" value="GLHYDRLASE1"/>
</dbReference>
<gene>
    <name evidence="5" type="primary">bglH3</name>
    <name evidence="5" type="ORF">HMPREF0351_12922</name>
</gene>